<dbReference type="AlphaFoldDB" id="I5ARR0"/>
<accession>I5ARR0</accession>
<dbReference type="STRING" id="633697.EubceDRAFT1_0644"/>
<reference evidence="2 3" key="2">
    <citation type="submission" date="2012-02" db="EMBL/GenBank/DDBJ databases">
        <title>Improved High-Quality Draft sequence of Eubacterium cellulosolvens 6.</title>
        <authorList>
            <consortium name="US DOE Joint Genome Institute"/>
            <person name="Lucas S."/>
            <person name="Han J."/>
            <person name="Lapidus A."/>
            <person name="Cheng J.-F."/>
            <person name="Goodwin L."/>
            <person name="Pitluck S."/>
            <person name="Peters L."/>
            <person name="Mikhailova N."/>
            <person name="Gu W."/>
            <person name="Detter J.C."/>
            <person name="Han C."/>
            <person name="Tapia R."/>
            <person name="Land M."/>
            <person name="Hauser L."/>
            <person name="Kyrpides N."/>
            <person name="Ivanova N."/>
            <person name="Pagani I."/>
            <person name="Johnson E."/>
            <person name="Mukhopadhyay B."/>
            <person name="Anderson I."/>
            <person name="Woyke T."/>
        </authorList>
    </citation>
    <scope>NUCLEOTIDE SEQUENCE [LARGE SCALE GENOMIC DNA]</scope>
    <source>
        <strain evidence="2 3">6</strain>
    </source>
</reference>
<name>I5ARR0_EUBC6</name>
<dbReference type="Proteomes" id="UP000005753">
    <property type="component" value="Chromosome"/>
</dbReference>
<organism evidence="2 3">
    <name type="scientific">Eubacterium cellulosolvens (strain ATCC 43171 / JCM 9499 / 6)</name>
    <name type="common">Cillobacterium cellulosolvens</name>
    <dbReference type="NCBI Taxonomy" id="633697"/>
    <lineage>
        <taxon>Bacteria</taxon>
        <taxon>Bacillati</taxon>
        <taxon>Bacillota</taxon>
        <taxon>Clostridia</taxon>
        <taxon>Eubacteriales</taxon>
        <taxon>Eubacteriaceae</taxon>
        <taxon>Eubacterium</taxon>
    </lineage>
</organism>
<feature type="region of interest" description="Disordered" evidence="1">
    <location>
        <begin position="43"/>
        <end position="71"/>
    </location>
</feature>
<dbReference type="HOGENOM" id="CLU_086921_0_0_9"/>
<evidence type="ECO:0000313" key="3">
    <source>
        <dbReference type="Proteomes" id="UP000005753"/>
    </source>
</evidence>
<dbReference type="EMBL" id="CM001487">
    <property type="protein sequence ID" value="EIM56483.1"/>
    <property type="molecule type" value="Genomic_DNA"/>
</dbReference>
<reference evidence="2 3" key="1">
    <citation type="submission" date="2010-08" db="EMBL/GenBank/DDBJ databases">
        <authorList>
            <consortium name="US DOE Joint Genome Institute (JGI-PGF)"/>
            <person name="Lucas S."/>
            <person name="Copeland A."/>
            <person name="Lapidus A."/>
            <person name="Cheng J.-F."/>
            <person name="Bruce D."/>
            <person name="Goodwin L."/>
            <person name="Pitluck S."/>
            <person name="Land M.L."/>
            <person name="Hauser L."/>
            <person name="Chang Y.-J."/>
            <person name="Anderson I.J."/>
            <person name="Johnson E."/>
            <person name="Mulhopadhyay B."/>
            <person name="Kyrpides N."/>
            <person name="Woyke T.J."/>
        </authorList>
    </citation>
    <scope>NUCLEOTIDE SEQUENCE [LARGE SCALE GENOMIC DNA]</scope>
    <source>
        <strain evidence="2 3">6</strain>
    </source>
</reference>
<sequence length="239" mass="26267">MALEFNQIDSRMLTSAADTSAKKLSVNAAEAAEIAAEELELTEDEELDGAAKENAASVKEPQDVYVKSTETEKNTSIKDAVKMTASQRAALVESLKAQQAEQEKEFLNMIRKSLGDQANTFLKANATLSMDDDGMWRFLADGNFTVDLETKTKAQEAISEDGEYGIKKTSERLFQFASALAGDDVEKMKKMQAAIQEGYAQATASWGKELPSICKDTIDATEKLFEEYYKKHESAATAE</sequence>
<dbReference type="eggNOG" id="ENOG50307Y4">
    <property type="taxonomic scope" value="Bacteria"/>
</dbReference>
<protein>
    <submittedName>
        <fullName evidence="2">Uncharacterized protein</fullName>
    </submittedName>
</protein>
<proteinExistence type="predicted"/>
<gene>
    <name evidence="2" type="ORF">EubceDRAFT1_0644</name>
</gene>
<evidence type="ECO:0000313" key="2">
    <source>
        <dbReference type="EMBL" id="EIM56483.1"/>
    </source>
</evidence>
<keyword evidence="3" id="KW-1185">Reference proteome</keyword>
<evidence type="ECO:0000256" key="1">
    <source>
        <dbReference type="SAM" id="MobiDB-lite"/>
    </source>
</evidence>